<dbReference type="InterPro" id="IPR024529">
    <property type="entry name" value="ECF_trnsprt_substrate-spec"/>
</dbReference>
<dbReference type="RefSeq" id="WP_158359159.1">
    <property type="nucleotide sequence ID" value="NZ_JAOQJF010000022.1"/>
</dbReference>
<comment type="caution">
    <text evidence="2">The sequence shown here is derived from an EMBL/GenBank/DDBJ whole genome shotgun (WGS) entry which is preliminary data.</text>
</comment>
<feature type="transmembrane region" description="Helical" evidence="1">
    <location>
        <begin position="97"/>
        <end position="122"/>
    </location>
</feature>
<dbReference type="Pfam" id="PF12822">
    <property type="entry name" value="ECF_trnsprt"/>
    <property type="match status" value="1"/>
</dbReference>
<sequence length="210" mass="22165">MKIEKKVLDMSLAGIFTAVIIAMSVVPFLGYIPLGFMNATIIHVPVIIGALLLGPKYGAYLGLVFGITSLVRATLTPTVTSFVFSPFVTIGGYSGNMWSVVISIVPRVLIGVAAYYVYELVLKLARGKKGGQTVALGLAGIAGSMTNTILVMNGIYFFFGNSYAAASNKVVARLYDMILGVIVGFGIPEAIVAAILTTAIVKALLKVKNH</sequence>
<evidence type="ECO:0000256" key="1">
    <source>
        <dbReference type="SAM" id="Phobius"/>
    </source>
</evidence>
<dbReference type="EMBL" id="JAOQJF010000022">
    <property type="protein sequence ID" value="MCU6800440.1"/>
    <property type="molecule type" value="Genomic_DNA"/>
</dbReference>
<name>A0ABT2V0M8_9FIRM</name>
<protein>
    <submittedName>
        <fullName evidence="2">ECF transporter S component</fullName>
    </submittedName>
</protein>
<keyword evidence="1" id="KW-0812">Transmembrane</keyword>
<feature type="transmembrane region" description="Helical" evidence="1">
    <location>
        <begin position="134"/>
        <end position="158"/>
    </location>
</feature>
<reference evidence="2 3" key="1">
    <citation type="journal article" date="2021" name="ISME Commun">
        <title>Automated analysis of genomic sequences facilitates high-throughput and comprehensive description of bacteria.</title>
        <authorList>
            <person name="Hitch T.C.A."/>
        </authorList>
    </citation>
    <scope>NUCLEOTIDE SEQUENCE [LARGE SCALE GENOMIC DNA]</scope>
    <source>
        <strain evidence="3">f_CCE</strain>
    </source>
</reference>
<dbReference type="Gene3D" id="1.10.1760.20">
    <property type="match status" value="1"/>
</dbReference>
<organism evidence="2 3">
    <name type="scientific">Alitiscatomonas aceti</name>
    <dbReference type="NCBI Taxonomy" id="2981724"/>
    <lineage>
        <taxon>Bacteria</taxon>
        <taxon>Bacillati</taxon>
        <taxon>Bacillota</taxon>
        <taxon>Clostridia</taxon>
        <taxon>Lachnospirales</taxon>
        <taxon>Lachnospiraceae</taxon>
        <taxon>Alitiscatomonas</taxon>
    </lineage>
</organism>
<feature type="transmembrane region" description="Helical" evidence="1">
    <location>
        <begin position="12"/>
        <end position="30"/>
    </location>
</feature>
<evidence type="ECO:0000313" key="2">
    <source>
        <dbReference type="EMBL" id="MCU6800440.1"/>
    </source>
</evidence>
<gene>
    <name evidence="2" type="ORF">OCV69_10950</name>
</gene>
<keyword evidence="3" id="KW-1185">Reference proteome</keyword>
<dbReference type="Proteomes" id="UP001652395">
    <property type="component" value="Unassembled WGS sequence"/>
</dbReference>
<feature type="transmembrane region" description="Helical" evidence="1">
    <location>
        <begin position="178"/>
        <end position="205"/>
    </location>
</feature>
<accession>A0ABT2V0M8</accession>
<proteinExistence type="predicted"/>
<evidence type="ECO:0000313" key="3">
    <source>
        <dbReference type="Proteomes" id="UP001652395"/>
    </source>
</evidence>
<keyword evidence="1" id="KW-1133">Transmembrane helix</keyword>
<keyword evidence="1" id="KW-0472">Membrane</keyword>
<feature type="transmembrane region" description="Helical" evidence="1">
    <location>
        <begin position="60"/>
        <end position="85"/>
    </location>
</feature>
<feature type="transmembrane region" description="Helical" evidence="1">
    <location>
        <begin position="36"/>
        <end position="53"/>
    </location>
</feature>